<proteinExistence type="predicted"/>
<dbReference type="EMBL" id="CP030840">
    <property type="protein sequence ID" value="AXC12915.1"/>
    <property type="molecule type" value="Genomic_DNA"/>
</dbReference>
<organism evidence="6 7">
    <name type="scientific">Acidisarcina polymorpha</name>
    <dbReference type="NCBI Taxonomy" id="2211140"/>
    <lineage>
        <taxon>Bacteria</taxon>
        <taxon>Pseudomonadati</taxon>
        <taxon>Acidobacteriota</taxon>
        <taxon>Terriglobia</taxon>
        <taxon>Terriglobales</taxon>
        <taxon>Acidobacteriaceae</taxon>
        <taxon>Acidisarcina</taxon>
    </lineage>
</organism>
<evidence type="ECO:0000259" key="3">
    <source>
        <dbReference type="Pfam" id="PF13290"/>
    </source>
</evidence>
<name>A0A2Z5G2Q4_9BACT</name>
<dbReference type="PANTHER" id="PTHR35580">
    <property type="entry name" value="CELL SURFACE GLYCOPROTEIN (S-LAYER PROTEIN)-LIKE PROTEIN"/>
    <property type="match status" value="1"/>
</dbReference>
<dbReference type="InterPro" id="IPR013783">
    <property type="entry name" value="Ig-like_fold"/>
</dbReference>
<dbReference type="Pfam" id="PF16640">
    <property type="entry name" value="Big_3_5"/>
    <property type="match status" value="2"/>
</dbReference>
<protein>
    <submittedName>
        <fullName evidence="6">Cell surface protein</fullName>
    </submittedName>
</protein>
<dbReference type="InterPro" id="IPR010620">
    <property type="entry name" value="SBBP_repeat"/>
</dbReference>
<evidence type="ECO:0000259" key="4">
    <source>
        <dbReference type="Pfam" id="PF16640"/>
    </source>
</evidence>
<keyword evidence="2" id="KW-0732">Signal</keyword>
<dbReference type="Pfam" id="PF13290">
    <property type="entry name" value="CHB_HEX_C_1"/>
    <property type="match status" value="1"/>
</dbReference>
<dbReference type="RefSeq" id="WP_114208019.1">
    <property type="nucleotide sequence ID" value="NZ_CP030840.1"/>
</dbReference>
<dbReference type="PANTHER" id="PTHR35580:SF1">
    <property type="entry name" value="PHYTASE-LIKE DOMAIN-CONTAINING PROTEIN"/>
    <property type="match status" value="1"/>
</dbReference>
<gene>
    <name evidence="6" type="ORF">ACPOL_3632</name>
</gene>
<dbReference type="InterPro" id="IPR059177">
    <property type="entry name" value="GH29D-like_dom"/>
</dbReference>
<dbReference type="InterPro" id="IPR057708">
    <property type="entry name" value="DUF7948"/>
</dbReference>
<feature type="domain" description="Bacterial Ig-like" evidence="4">
    <location>
        <begin position="952"/>
        <end position="1036"/>
    </location>
</feature>
<dbReference type="Proteomes" id="UP000253606">
    <property type="component" value="Chromosome"/>
</dbReference>
<dbReference type="InterPro" id="IPR052918">
    <property type="entry name" value="Motility_Chemotaxis_Reg"/>
</dbReference>
<dbReference type="Gene3D" id="2.60.40.10">
    <property type="entry name" value="Immunoglobulins"/>
    <property type="match status" value="2"/>
</dbReference>
<dbReference type="Pfam" id="PF06739">
    <property type="entry name" value="SBBP"/>
    <property type="match status" value="2"/>
</dbReference>
<evidence type="ECO:0000256" key="2">
    <source>
        <dbReference type="SAM" id="SignalP"/>
    </source>
</evidence>
<sequence>MKSSLPVAFTLLAISQIAASGQGTDPSAASSGQSHIQTSGGVSTPATNYGKLPLSFEGNQGQTDSQVRFLSRGQGYSLFLTDTSAVLALTKRDPASPKLDRLHGQLRNVPAKAKAAETDVVRMELAGVAHGLRVDGADPLPGKNNYFLSSDRTKWRTDVPTYAKVKYSGVYPGVDLVYYGNHQQLEFDFVVAPLADVKPVRLHFEGAEKLQIDADGNLTIRAKNGEVAFHKPVVYQLKGGQREAVDGRFKLLTTNDVGFDLSQYDHSRELVIDPTLAYSTYFGGSGFTELEAPITADAIGNVYAAGITYSTDFPAQSGALGGSLSRKSGVIFVTKVNQAGSAIDYTAFFPSDGGTYPSALAIDPASNVYVTGGASAGFPTTAGAYQECPNVESYFVLKLNATGNALDYSTCFTAQINGVAVDGAGNAYLTGLANGQFYPPSYVPTTPGAFQTAAKNNGANSAFVTKLNPEGTNLLYSTYLGGSPVKGADYRGDYGLAITVDGVGHAFVCGGTSGTHFPTTPGALQTTNRAVSTGASYSGQNAFVSKFNLTGTELIYSTYLGGSASFIAQSLLSGDVAHAIAVDQQGYAYVAGDAVSTDFPVTSTAFQKVNDGTVVGFVSKLNPAGTALAYSTYLGGSEFAPKSSLIGAHIDDLGIDAQGDAFVTGFTTATNFPVTPDAFQSVNHSSGGNVYLTGLNPTGSSLVYSTYLGGSASGYDGDSRYGVGIDGLGNVYLGAFAISNDFPITKGVLETEPGVAFLAKFALHGATTTTLSSSSNPAPAGRSVTLTAAVAPVDGTGTPTGLVSFIVDGVNVAHVPLDGSGTAAYETSSLVVGTHLVSASYLGDPKAYSSSGDGLTENITGQIAAPTFPKLGGTYITPLSVAIESSSPGAVIHYTTDGTPPTSSSAIYKSPFSIVSTTTVKAIAVESGDTQSAVATATYTIAPGSIATTTTLTSSSNPSTVGESVKFTATVTAASGPPTGSVSFKNGSVIVGTAPLVHGVASFSISGLTPDAHAIAAIYTGSATDAASGMGITQEVNQ</sequence>
<dbReference type="Pfam" id="PF25778">
    <property type="entry name" value="DUF7948"/>
    <property type="match status" value="1"/>
</dbReference>
<evidence type="ECO:0000256" key="1">
    <source>
        <dbReference type="SAM" id="MobiDB-lite"/>
    </source>
</evidence>
<dbReference type="OrthoDB" id="127173at2"/>
<feature type="domain" description="GH29D-like beta-sandwich" evidence="3">
    <location>
        <begin position="872"/>
        <end position="936"/>
    </location>
</feature>
<feature type="domain" description="Bacterial Ig-like" evidence="4">
    <location>
        <begin position="771"/>
        <end position="855"/>
    </location>
</feature>
<dbReference type="InterPro" id="IPR032109">
    <property type="entry name" value="Big_3_5"/>
</dbReference>
<accession>A0A2Z5G2Q4</accession>
<feature type="chain" id="PRO_5016273235" evidence="2">
    <location>
        <begin position="19"/>
        <end position="1038"/>
    </location>
</feature>
<evidence type="ECO:0000313" key="7">
    <source>
        <dbReference type="Proteomes" id="UP000253606"/>
    </source>
</evidence>
<dbReference type="AlphaFoldDB" id="A0A2Z5G2Q4"/>
<reference evidence="6 7" key="1">
    <citation type="journal article" date="2018" name="Front. Microbiol.">
        <title>Hydrolytic Capabilities as a Key to Environmental Success: Chitinolytic and Cellulolytic Acidobacteria From Acidic Sub-arctic Soils and Boreal Peatlands.</title>
        <authorList>
            <person name="Belova S.E."/>
            <person name="Ravin N.V."/>
            <person name="Pankratov T.A."/>
            <person name="Rakitin A.L."/>
            <person name="Ivanova A.A."/>
            <person name="Beletsky A.V."/>
            <person name="Mardanov A.V."/>
            <person name="Sinninghe Damste J.S."/>
            <person name="Dedysh S.N."/>
        </authorList>
    </citation>
    <scope>NUCLEOTIDE SEQUENCE [LARGE SCALE GENOMIC DNA]</scope>
    <source>
        <strain evidence="6 7">SBC82</strain>
    </source>
</reference>
<dbReference type="KEGG" id="abas:ACPOL_3632"/>
<evidence type="ECO:0000259" key="5">
    <source>
        <dbReference type="Pfam" id="PF25778"/>
    </source>
</evidence>
<feature type="region of interest" description="Disordered" evidence="1">
    <location>
        <begin position="22"/>
        <end position="44"/>
    </location>
</feature>
<evidence type="ECO:0000313" key="6">
    <source>
        <dbReference type="EMBL" id="AXC12915.1"/>
    </source>
</evidence>
<feature type="signal peptide" evidence="2">
    <location>
        <begin position="1"/>
        <end position="18"/>
    </location>
</feature>
<keyword evidence="7" id="KW-1185">Reference proteome</keyword>
<dbReference type="SUPFAM" id="SSF63829">
    <property type="entry name" value="Calcium-dependent phosphotriesterase"/>
    <property type="match status" value="1"/>
</dbReference>
<feature type="domain" description="DUF7948" evidence="5">
    <location>
        <begin position="56"/>
        <end position="275"/>
    </location>
</feature>